<dbReference type="AlphaFoldDB" id="A0A0L0HHY9"/>
<feature type="coiled-coil region" evidence="1">
    <location>
        <begin position="74"/>
        <end position="101"/>
    </location>
</feature>
<evidence type="ECO:0000256" key="1">
    <source>
        <dbReference type="SAM" id="Coils"/>
    </source>
</evidence>
<dbReference type="EMBL" id="KQ257456">
    <property type="protein sequence ID" value="KND00480.1"/>
    <property type="molecule type" value="Genomic_DNA"/>
</dbReference>
<name>A0A0L0HHY9_SPIPD</name>
<dbReference type="VEuPathDB" id="FungiDB:SPPG_04796"/>
<dbReference type="OrthoDB" id="2163428at2759"/>
<dbReference type="GeneID" id="27688226"/>
<keyword evidence="4" id="KW-1185">Reference proteome</keyword>
<feature type="coiled-coil region" evidence="1">
    <location>
        <begin position="126"/>
        <end position="174"/>
    </location>
</feature>
<gene>
    <name evidence="3" type="ORF">SPPG_04796</name>
</gene>
<accession>A0A0L0HHY9</accession>
<dbReference type="RefSeq" id="XP_016608519.1">
    <property type="nucleotide sequence ID" value="XM_016753030.1"/>
</dbReference>
<sequence>MQRNISNATDKKAIQLKTTSNKQGSNRRKREVPLRSQAVPPLRVAHPPTIPHTILNNEDQAKLIRERDDLRVRSQHLQTLLADAQQTIAEQTDEIRVLRLTITKNCTDMSPRNEPAIVHVAETNPISSLMATITSLQAEIAEYKVKCATFETECEALKARCERCEQCNRSLERETTTQLVGEVDEINTLGELHASEGCGRAAPLSRSHSRSEVVNHDGLFKGASEVQKGNFISGACDESLSSEHDVELCVADFRQQMETQSTRRGSSHLKDSPRKVFRSDSKQFIVECSETMPPPPIPHMQREELEWLDKDASLNGVFATLELVSRADHEQSANAISTNMEATTNSGLLDQSLLLTQDKHSRELPTDGLHLPDNQATLPMSDIQTTVSQLERERDALEEELLYMYTELRRAEAEIEQLRK</sequence>
<protein>
    <submittedName>
        <fullName evidence="3">Uncharacterized protein</fullName>
    </submittedName>
</protein>
<evidence type="ECO:0000313" key="4">
    <source>
        <dbReference type="Proteomes" id="UP000053201"/>
    </source>
</evidence>
<reference evidence="3 4" key="1">
    <citation type="submission" date="2009-08" db="EMBL/GenBank/DDBJ databases">
        <title>The Genome Sequence of Spizellomyces punctatus strain DAOM BR117.</title>
        <authorList>
            <consortium name="The Broad Institute Genome Sequencing Platform"/>
            <person name="Russ C."/>
            <person name="Cuomo C."/>
            <person name="Shea T."/>
            <person name="Young S.K."/>
            <person name="Zeng Q."/>
            <person name="Koehrsen M."/>
            <person name="Haas B."/>
            <person name="Borodovsky M."/>
            <person name="Guigo R."/>
            <person name="Alvarado L."/>
            <person name="Berlin A."/>
            <person name="Bochicchio J."/>
            <person name="Borenstein D."/>
            <person name="Chapman S."/>
            <person name="Chen Z."/>
            <person name="Engels R."/>
            <person name="Freedman E."/>
            <person name="Gellesch M."/>
            <person name="Goldberg J."/>
            <person name="Griggs A."/>
            <person name="Gujja S."/>
            <person name="Heiman D."/>
            <person name="Hepburn T."/>
            <person name="Howarth C."/>
            <person name="Jen D."/>
            <person name="Larson L."/>
            <person name="Lewis B."/>
            <person name="Mehta T."/>
            <person name="Park D."/>
            <person name="Pearson M."/>
            <person name="Roberts A."/>
            <person name="Saif S."/>
            <person name="Shenoy N."/>
            <person name="Sisk P."/>
            <person name="Stolte C."/>
            <person name="Sykes S."/>
            <person name="Thomson T."/>
            <person name="Walk T."/>
            <person name="White J."/>
            <person name="Yandava C."/>
            <person name="Burger G."/>
            <person name="Gray M.W."/>
            <person name="Holland P.W.H."/>
            <person name="King N."/>
            <person name="Lang F.B.F."/>
            <person name="Roger A.J."/>
            <person name="Ruiz-Trillo I."/>
            <person name="Lander E."/>
            <person name="Nusbaum C."/>
        </authorList>
    </citation>
    <scope>NUCLEOTIDE SEQUENCE [LARGE SCALE GENOMIC DNA]</scope>
    <source>
        <strain evidence="3 4">DAOM BR117</strain>
    </source>
</reference>
<feature type="coiled-coil region" evidence="1">
    <location>
        <begin position="380"/>
        <end position="414"/>
    </location>
</feature>
<dbReference type="InParanoid" id="A0A0L0HHY9"/>
<organism evidence="3 4">
    <name type="scientific">Spizellomyces punctatus (strain DAOM BR117)</name>
    <dbReference type="NCBI Taxonomy" id="645134"/>
    <lineage>
        <taxon>Eukaryota</taxon>
        <taxon>Fungi</taxon>
        <taxon>Fungi incertae sedis</taxon>
        <taxon>Chytridiomycota</taxon>
        <taxon>Chytridiomycota incertae sedis</taxon>
        <taxon>Chytridiomycetes</taxon>
        <taxon>Spizellomycetales</taxon>
        <taxon>Spizellomycetaceae</taxon>
        <taxon>Spizellomyces</taxon>
    </lineage>
</organism>
<evidence type="ECO:0000256" key="2">
    <source>
        <dbReference type="SAM" id="MobiDB-lite"/>
    </source>
</evidence>
<proteinExistence type="predicted"/>
<evidence type="ECO:0000313" key="3">
    <source>
        <dbReference type="EMBL" id="KND00480.1"/>
    </source>
</evidence>
<keyword evidence="1" id="KW-0175">Coiled coil</keyword>
<dbReference type="Proteomes" id="UP000053201">
    <property type="component" value="Unassembled WGS sequence"/>
</dbReference>
<feature type="region of interest" description="Disordered" evidence="2">
    <location>
        <begin position="1"/>
        <end position="35"/>
    </location>
</feature>